<evidence type="ECO:0008006" key="3">
    <source>
        <dbReference type="Google" id="ProtNLM"/>
    </source>
</evidence>
<gene>
    <name evidence="1" type="ordered locus">Bcep18194_C6760</name>
</gene>
<protein>
    <recommendedName>
        <fullName evidence="3">DUF2889 domain-containing protein</fullName>
    </recommendedName>
</protein>
<sequence length="196" mass="21642">MEAIMSIESTTPSTPDVTRKPLHARHIAFEAFRRSDGLFEVEGQVTDRKPQDFTPPSGLRVVPANEPIHDIGVRIVFDLDMIVRAVSTFIRAYPYRECPGGGESLQALVGLRIGAGWNGEVRKRLPPGDTCTHLREILMPLATAAIQAVNPLRSQALLDATDAGGKPLKIDSCYAYGASRELVMQRWPAFHRPVRD</sequence>
<dbReference type="Proteomes" id="UP000002705">
    <property type="component" value="Chromosome 3"/>
</dbReference>
<dbReference type="HOGENOM" id="CLU_083007_1_0_4"/>
<evidence type="ECO:0000313" key="2">
    <source>
        <dbReference type="Proteomes" id="UP000002705"/>
    </source>
</evidence>
<organism evidence="1 2">
    <name type="scientific">Burkholderia lata (strain ATCC 17760 / DSM 23089 / LMG 22485 / NCIMB 9086 / R18194 / 383)</name>
    <dbReference type="NCBI Taxonomy" id="482957"/>
    <lineage>
        <taxon>Bacteria</taxon>
        <taxon>Pseudomonadati</taxon>
        <taxon>Pseudomonadota</taxon>
        <taxon>Betaproteobacteria</taxon>
        <taxon>Burkholderiales</taxon>
        <taxon>Burkholderiaceae</taxon>
        <taxon>Burkholderia</taxon>
        <taxon>Burkholderia cepacia complex</taxon>
    </lineage>
</organism>
<dbReference type="EMBL" id="CP000150">
    <property type="protein sequence ID" value="ABB05807.1"/>
    <property type="molecule type" value="Genomic_DNA"/>
</dbReference>
<dbReference type="AlphaFoldDB" id="Q39P09"/>
<name>Q39P09_BURL3</name>
<evidence type="ECO:0000313" key="1">
    <source>
        <dbReference type="EMBL" id="ABB05807.1"/>
    </source>
</evidence>
<dbReference type="Pfam" id="PF11136">
    <property type="entry name" value="DUF2889"/>
    <property type="match status" value="1"/>
</dbReference>
<dbReference type="KEGG" id="bur:Bcep18194_C6760"/>
<keyword evidence="2" id="KW-1185">Reference proteome</keyword>
<accession>Q39P09</accession>
<dbReference type="PATRIC" id="fig|482957.22.peg.7284"/>
<dbReference type="InterPro" id="IPR021312">
    <property type="entry name" value="DUF2889"/>
</dbReference>
<reference evidence="1" key="1">
    <citation type="submission" date="2009-01" db="EMBL/GenBank/DDBJ databases">
        <title>Complete sequence of chromosome 3 of Burkholderia sp. 383.</title>
        <authorList>
            <consortium name="US DOE Joint Genome Institute"/>
            <person name="Copeland A."/>
            <person name="Lucas S."/>
            <person name="Lapidus A."/>
            <person name="Barry K."/>
            <person name="Detter J.C."/>
            <person name="Glavina T."/>
            <person name="Hammon N."/>
            <person name="Israni S."/>
            <person name="Pitluck S."/>
            <person name="Chain P."/>
            <person name="Malfatti S."/>
            <person name="Shin M."/>
            <person name="Vergez L."/>
            <person name="Schmutz J."/>
            <person name="Larimer F."/>
            <person name="Land M."/>
            <person name="Kyrpides N."/>
            <person name="Lykidis A."/>
            <person name="Richardson P."/>
        </authorList>
    </citation>
    <scope>NUCLEOTIDE SEQUENCE</scope>
    <source>
        <strain evidence="1">383</strain>
    </source>
</reference>
<proteinExistence type="predicted"/>